<dbReference type="AlphaFoldDB" id="A0A414AYJ1"/>
<evidence type="ECO:0000313" key="3">
    <source>
        <dbReference type="Proteomes" id="UP000283975"/>
    </source>
</evidence>
<reference evidence="2 3" key="1">
    <citation type="submission" date="2018-08" db="EMBL/GenBank/DDBJ databases">
        <title>A genome reference for cultivated species of the human gut microbiota.</title>
        <authorList>
            <person name="Zou Y."/>
            <person name="Xue W."/>
            <person name="Luo G."/>
        </authorList>
    </citation>
    <scope>NUCLEOTIDE SEQUENCE [LARGE SCALE GENOMIC DNA]</scope>
    <source>
        <strain evidence="2 3">AM35-14</strain>
    </source>
</reference>
<dbReference type="Proteomes" id="UP000283975">
    <property type="component" value="Unassembled WGS sequence"/>
</dbReference>
<proteinExistence type="predicted"/>
<dbReference type="InterPro" id="IPR052942">
    <property type="entry name" value="LPS_cholinephosphotransferase"/>
</dbReference>
<evidence type="ECO:0000313" key="2">
    <source>
        <dbReference type="EMBL" id="RHC57282.1"/>
    </source>
</evidence>
<feature type="domain" description="LicD/FKTN/FKRP nucleotidyltransferase" evidence="1">
    <location>
        <begin position="27"/>
        <end position="247"/>
    </location>
</feature>
<dbReference type="InterPro" id="IPR007074">
    <property type="entry name" value="LicD/FKTN/FKRP_NTP_transf"/>
</dbReference>
<evidence type="ECO:0000259" key="1">
    <source>
        <dbReference type="Pfam" id="PF04991"/>
    </source>
</evidence>
<organism evidence="2 3">
    <name type="scientific">Enterocloster bolteae</name>
    <dbReference type="NCBI Taxonomy" id="208479"/>
    <lineage>
        <taxon>Bacteria</taxon>
        <taxon>Bacillati</taxon>
        <taxon>Bacillota</taxon>
        <taxon>Clostridia</taxon>
        <taxon>Lachnospirales</taxon>
        <taxon>Lachnospiraceae</taxon>
        <taxon>Enterocloster</taxon>
    </lineage>
</organism>
<dbReference type="PANTHER" id="PTHR43404">
    <property type="entry name" value="LIPOPOLYSACCHARIDE CHOLINEPHOSPHOTRANSFERASE LICD"/>
    <property type="match status" value="1"/>
</dbReference>
<name>A0A414AYJ1_9FIRM</name>
<comment type="caution">
    <text evidence="2">The sequence shown here is derived from an EMBL/GenBank/DDBJ whole genome shotgun (WGS) entry which is preliminary data.</text>
</comment>
<dbReference type="EMBL" id="QSHZ01000005">
    <property type="protein sequence ID" value="RHC57282.1"/>
    <property type="molecule type" value="Genomic_DNA"/>
</dbReference>
<dbReference type="GO" id="GO:0009100">
    <property type="term" value="P:glycoprotein metabolic process"/>
    <property type="evidence" value="ECO:0007669"/>
    <property type="project" value="UniProtKB-ARBA"/>
</dbReference>
<protein>
    <submittedName>
        <fullName evidence="2">LicD family protein</fullName>
    </submittedName>
</protein>
<dbReference type="PANTHER" id="PTHR43404:SF2">
    <property type="entry name" value="LIPOPOLYSACCHARIDE CHOLINEPHOSPHOTRANSFERASE LICD"/>
    <property type="match status" value="1"/>
</dbReference>
<sequence length="274" mass="32907">MIQLDSKTLRQLQMIELEMLIEVNRICKKCGIHYTIIAGTMLGAVRHGGFIPWDDDADIGMLRSEYEKFRIACENELDSSRFYFQDNRNTKGYRWGYGKLRRKGTVFTREFQEHMPYEQGVFIDIFPMDGIPDNYLHRCIHNFHCFCIRKILWSEVGKKADKRWWMRIWLGLMSNIPENIIFSHYEKFIKKSNQKKTKLVRMLMFPSPTKDFGYYRKWYQQLEPVLFEGYKLSGMKDRDEYLSWTYGDYMQLPPQDKRKVHPVSEIKLVDLDAE</sequence>
<dbReference type="Pfam" id="PF04991">
    <property type="entry name" value="LicD"/>
    <property type="match status" value="1"/>
</dbReference>
<accession>A0A414AYJ1</accession>
<gene>
    <name evidence="2" type="ORF">DW839_06070</name>
</gene>